<sequence>MKPTLPLLAGLLGLGLPLLASQPAVAQYPEKPVEFVVPFPPGDLEDVLTRMIADEFQKTYGVPAAVVNKPGGGGGPFPGAAEVAQAPADGYTIGSFVIDVPLVGPQTGIPALDPNPFEPVGIFLTYPFVIAASKDAPYKTIDDLAAYAKDNDVALGHFGSLLIPTQVTFALAKKKGFDFGSEAAFDALDCNTLASGDADVINTTLQLILPCLDQVNVMASIGEKRIPLIPDTPTVGELEPDLDLALWNGLFVKNGTPDDVRAKIAAVAEKVMQSDKAKKLAEQTGALIYWQDAEAAQKRIAHDSETLGTVAGLIDGN</sequence>
<feature type="chain" id="PRO_5001695925" description="Transporter" evidence="2">
    <location>
        <begin position="27"/>
        <end position="317"/>
    </location>
</feature>
<evidence type="ECO:0000256" key="1">
    <source>
        <dbReference type="ARBA" id="ARBA00006987"/>
    </source>
</evidence>
<comment type="similarity">
    <text evidence="1">Belongs to the UPF0065 (bug) family.</text>
</comment>
<dbReference type="Proteomes" id="UP000027471">
    <property type="component" value="Unassembled WGS sequence"/>
</dbReference>
<dbReference type="STRING" id="1353528.DT23_09115"/>
<dbReference type="EMBL" id="AUNB01000095">
    <property type="protein sequence ID" value="KEO51436.1"/>
    <property type="molecule type" value="Genomic_DNA"/>
</dbReference>
<accession>A0A074J200</accession>
<dbReference type="AlphaFoldDB" id="A0A074J200"/>
<evidence type="ECO:0008006" key="5">
    <source>
        <dbReference type="Google" id="ProtNLM"/>
    </source>
</evidence>
<evidence type="ECO:0000313" key="3">
    <source>
        <dbReference type="EMBL" id="KEO51436.1"/>
    </source>
</evidence>
<organism evidence="3 4">
    <name type="scientific">Thioclava indica</name>
    <dbReference type="NCBI Taxonomy" id="1353528"/>
    <lineage>
        <taxon>Bacteria</taxon>
        <taxon>Pseudomonadati</taxon>
        <taxon>Pseudomonadota</taxon>
        <taxon>Alphaproteobacteria</taxon>
        <taxon>Rhodobacterales</taxon>
        <taxon>Paracoccaceae</taxon>
        <taxon>Thioclava</taxon>
    </lineage>
</organism>
<dbReference type="Pfam" id="PF03401">
    <property type="entry name" value="TctC"/>
    <property type="match status" value="1"/>
</dbReference>
<feature type="signal peptide" evidence="2">
    <location>
        <begin position="1"/>
        <end position="26"/>
    </location>
</feature>
<dbReference type="Gene3D" id="3.40.190.150">
    <property type="entry name" value="Bordetella uptake gene, domain 1"/>
    <property type="match status" value="1"/>
</dbReference>
<dbReference type="InterPro" id="IPR042100">
    <property type="entry name" value="Bug_dom1"/>
</dbReference>
<keyword evidence="4" id="KW-1185">Reference proteome</keyword>
<dbReference type="CDD" id="cd07012">
    <property type="entry name" value="PBP2_Bug_TTT"/>
    <property type="match status" value="1"/>
</dbReference>
<evidence type="ECO:0000256" key="2">
    <source>
        <dbReference type="SAM" id="SignalP"/>
    </source>
</evidence>
<dbReference type="OrthoDB" id="7250553at2"/>
<dbReference type="Gene3D" id="3.40.190.10">
    <property type="entry name" value="Periplasmic binding protein-like II"/>
    <property type="match status" value="1"/>
</dbReference>
<evidence type="ECO:0000313" key="4">
    <source>
        <dbReference type="Proteomes" id="UP000027471"/>
    </source>
</evidence>
<gene>
    <name evidence="3" type="ORF">DT23_09115</name>
</gene>
<comment type="caution">
    <text evidence="3">The sequence shown here is derived from an EMBL/GenBank/DDBJ whole genome shotgun (WGS) entry which is preliminary data.</text>
</comment>
<dbReference type="PANTHER" id="PTHR42928:SF5">
    <property type="entry name" value="BLR1237 PROTEIN"/>
    <property type="match status" value="1"/>
</dbReference>
<keyword evidence="2" id="KW-0732">Signal</keyword>
<reference evidence="3 4" key="1">
    <citation type="journal article" date="2015" name="Antonie Van Leeuwenhoek">
        <title>Thioclava indica sp. nov., isolated from surface seawater of the Indian Ocean.</title>
        <authorList>
            <person name="Liu Y."/>
            <person name="Lai Q."/>
            <person name="Du J."/>
            <person name="Xu H."/>
            <person name="Jiang L."/>
            <person name="Shao Z."/>
        </authorList>
    </citation>
    <scope>NUCLEOTIDE SEQUENCE [LARGE SCALE GENOMIC DNA]</scope>
    <source>
        <strain evidence="3 4">DT23-4</strain>
    </source>
</reference>
<dbReference type="InterPro" id="IPR005064">
    <property type="entry name" value="BUG"/>
</dbReference>
<dbReference type="RefSeq" id="WP_038133644.1">
    <property type="nucleotide sequence ID" value="NZ_AUNB01000095.1"/>
</dbReference>
<dbReference type="PANTHER" id="PTHR42928">
    <property type="entry name" value="TRICARBOXYLATE-BINDING PROTEIN"/>
    <property type="match status" value="1"/>
</dbReference>
<dbReference type="eggNOG" id="COG3181">
    <property type="taxonomic scope" value="Bacteria"/>
</dbReference>
<proteinExistence type="inferred from homology"/>
<protein>
    <recommendedName>
        <fullName evidence="5">Transporter</fullName>
    </recommendedName>
</protein>
<name>A0A074J200_9RHOB</name>